<dbReference type="CTD" id="6753531"/>
<keyword evidence="4 10" id="KW-0349">Heme</keyword>
<dbReference type="CDD" id="cd11055">
    <property type="entry name" value="CYP3A-like"/>
    <property type="match status" value="1"/>
</dbReference>
<dbReference type="STRING" id="10228.B3RXH4"/>
<feature type="binding site" description="axial binding residue" evidence="10">
    <location>
        <position position="421"/>
    </location>
    <ligand>
        <name>heme</name>
        <dbReference type="ChEBI" id="CHEBI:30413"/>
    </ligand>
    <ligandPart>
        <name>Fe</name>
        <dbReference type="ChEBI" id="CHEBI:18248"/>
    </ligandPart>
</feature>
<dbReference type="GO" id="GO:0004497">
    <property type="term" value="F:monooxygenase activity"/>
    <property type="evidence" value="ECO:0007669"/>
    <property type="project" value="UniProtKB-KW"/>
</dbReference>
<dbReference type="InterPro" id="IPR001128">
    <property type="entry name" value="Cyt_P450"/>
</dbReference>
<dbReference type="InterPro" id="IPR017972">
    <property type="entry name" value="Cyt_P450_CS"/>
</dbReference>
<feature type="non-terminal residue" evidence="12">
    <location>
        <position position="475"/>
    </location>
</feature>
<dbReference type="InterPro" id="IPR050705">
    <property type="entry name" value="Cytochrome_P450_3A"/>
</dbReference>
<evidence type="ECO:0000256" key="7">
    <source>
        <dbReference type="ARBA" id="ARBA00023002"/>
    </source>
</evidence>
<protein>
    <recommendedName>
        <fullName evidence="14">Cytochrome P450</fullName>
    </recommendedName>
</protein>
<evidence type="ECO:0000256" key="3">
    <source>
        <dbReference type="ARBA" id="ARBA00010617"/>
    </source>
</evidence>
<comment type="function">
    <text evidence="9">Cytochromes P450 are a group of heme-thiolate monooxygenases. They oxidize a variety of structurally unrelated compounds, including steroids, fatty acids, and xenobiotics.</text>
</comment>
<dbReference type="PRINTS" id="PR00385">
    <property type="entry name" value="P450"/>
</dbReference>
<dbReference type="PANTHER" id="PTHR24302">
    <property type="entry name" value="CYTOCHROME P450 FAMILY 3"/>
    <property type="match status" value="1"/>
</dbReference>
<accession>B3RXH4</accession>
<dbReference type="Proteomes" id="UP000009022">
    <property type="component" value="Unassembled WGS sequence"/>
</dbReference>
<comment type="cofactor">
    <cofactor evidence="10">
        <name>heme</name>
        <dbReference type="ChEBI" id="CHEBI:30413"/>
    </cofactor>
</comment>
<dbReference type="PhylomeDB" id="B3RXH4"/>
<evidence type="ECO:0000256" key="11">
    <source>
        <dbReference type="RuleBase" id="RU000461"/>
    </source>
</evidence>
<evidence type="ECO:0000256" key="5">
    <source>
        <dbReference type="ARBA" id="ARBA00022723"/>
    </source>
</evidence>
<dbReference type="Pfam" id="PF00067">
    <property type="entry name" value="p450"/>
    <property type="match status" value="1"/>
</dbReference>
<dbReference type="GO" id="GO:0005789">
    <property type="term" value="C:endoplasmic reticulum membrane"/>
    <property type="evidence" value="ECO:0007669"/>
    <property type="project" value="UniProtKB-SubCell"/>
</dbReference>
<reference evidence="12 13" key="1">
    <citation type="journal article" date="2008" name="Nature">
        <title>The Trichoplax genome and the nature of placozoans.</title>
        <authorList>
            <person name="Srivastava M."/>
            <person name="Begovic E."/>
            <person name="Chapman J."/>
            <person name="Putnam N.H."/>
            <person name="Hellsten U."/>
            <person name="Kawashima T."/>
            <person name="Kuo A."/>
            <person name="Mitros T."/>
            <person name="Salamov A."/>
            <person name="Carpenter M.L."/>
            <person name="Signorovitch A.Y."/>
            <person name="Moreno M.A."/>
            <person name="Kamm K."/>
            <person name="Grimwood J."/>
            <person name="Schmutz J."/>
            <person name="Shapiro H."/>
            <person name="Grigoriev I.V."/>
            <person name="Buss L.W."/>
            <person name="Schierwater B."/>
            <person name="Dellaporta S.L."/>
            <person name="Rokhsar D.S."/>
        </authorList>
    </citation>
    <scope>NUCLEOTIDE SEQUENCE [LARGE SCALE GENOMIC DNA]</scope>
    <source>
        <strain evidence="12 13">Grell-BS-1999</strain>
    </source>
</reference>
<dbReference type="InterPro" id="IPR002401">
    <property type="entry name" value="Cyt_P450_E_grp-I"/>
</dbReference>
<dbReference type="PANTHER" id="PTHR24302:SF15">
    <property type="entry name" value="FATTY-ACID PEROXYGENASE"/>
    <property type="match status" value="1"/>
</dbReference>
<sequence>FVIYLIYRFLIAPYLNIKKLGLPFPRPRPMVGNLFDFGPGNQHVAQMEWGKRYGRVYASLFFQIPTIWIGDPDMIKSVMVKEFSNFTNRFPVTKTLHPFDKSILELKDQDWKRMRNILIPTFTTSKLKLILPFISEASDILIDTLITADEEGKIIDLWQASGHYTMKVILATSFGIQIESEKQEEKLMNAAGALFRSDPGILQVLMIISPRVFSALEPKFGGPLVSSINYIIHLTKQVINERRRNIHAGVTCRRDLIQQMIEAGDNDKLNDDEIIAQAFIFLTAGYETTQNTLAFACYLLGTNPRVQQKLIDEIDSKCPDVNSVSYDIITNLPYLEMIVSETLRLYPPAHFINRDVKQDTTINGVHIPKGVMIGFPVYSIHHDPQFWSNPDDFIPERFMPEEKVKLVPYSYIPFGGGPRNCIGMRLALLEVKLALVKLMQKVKFTTVKETEIPLKLKGLSSLSPLNGIRLGIDRR</sequence>
<evidence type="ECO:0008006" key="14">
    <source>
        <dbReference type="Google" id="ProtNLM"/>
    </source>
</evidence>
<feature type="non-terminal residue" evidence="12">
    <location>
        <position position="1"/>
    </location>
</feature>
<dbReference type="GO" id="GO:0005506">
    <property type="term" value="F:iron ion binding"/>
    <property type="evidence" value="ECO:0007669"/>
    <property type="project" value="InterPro"/>
</dbReference>
<keyword evidence="8 10" id="KW-0408">Iron</keyword>
<keyword evidence="13" id="KW-1185">Reference proteome</keyword>
<dbReference type="EMBL" id="DS985245">
    <property type="protein sequence ID" value="EDV24428.1"/>
    <property type="molecule type" value="Genomic_DNA"/>
</dbReference>
<evidence type="ECO:0000256" key="6">
    <source>
        <dbReference type="ARBA" id="ARBA00022848"/>
    </source>
</evidence>
<evidence type="ECO:0000256" key="9">
    <source>
        <dbReference type="ARBA" id="ARBA00043906"/>
    </source>
</evidence>
<dbReference type="PRINTS" id="PR00463">
    <property type="entry name" value="EP450I"/>
</dbReference>
<dbReference type="RefSeq" id="XP_002112318.1">
    <property type="nucleotide sequence ID" value="XM_002112282.2"/>
</dbReference>
<dbReference type="InterPro" id="IPR036396">
    <property type="entry name" value="Cyt_P450_sf"/>
</dbReference>
<evidence type="ECO:0000256" key="1">
    <source>
        <dbReference type="ARBA" id="ARBA00004174"/>
    </source>
</evidence>
<evidence type="ECO:0000313" key="12">
    <source>
        <dbReference type="EMBL" id="EDV24428.1"/>
    </source>
</evidence>
<dbReference type="SUPFAM" id="SSF48264">
    <property type="entry name" value="Cytochrome P450"/>
    <property type="match status" value="1"/>
</dbReference>
<gene>
    <name evidence="12" type="ORF">TRIADDRAFT_13664</name>
</gene>
<organism evidence="12 13">
    <name type="scientific">Trichoplax adhaerens</name>
    <name type="common">Trichoplax reptans</name>
    <dbReference type="NCBI Taxonomy" id="10228"/>
    <lineage>
        <taxon>Eukaryota</taxon>
        <taxon>Metazoa</taxon>
        <taxon>Placozoa</taxon>
        <taxon>Uniplacotomia</taxon>
        <taxon>Trichoplacea</taxon>
        <taxon>Trichoplacidae</taxon>
        <taxon>Trichoplax</taxon>
    </lineage>
</organism>
<name>B3RXH4_TRIAD</name>
<keyword evidence="5 10" id="KW-0479">Metal-binding</keyword>
<dbReference type="AlphaFoldDB" id="B3RXH4"/>
<dbReference type="GO" id="GO:0016705">
    <property type="term" value="F:oxidoreductase activity, acting on paired donors, with incorporation or reduction of molecular oxygen"/>
    <property type="evidence" value="ECO:0007669"/>
    <property type="project" value="InterPro"/>
</dbReference>
<comment type="similarity">
    <text evidence="3 11">Belongs to the cytochrome P450 family.</text>
</comment>
<dbReference type="FunFam" id="1.10.630.10:FF:000042">
    <property type="entry name" value="Cytochrome P450"/>
    <property type="match status" value="1"/>
</dbReference>
<keyword evidence="6" id="KW-0256">Endoplasmic reticulum</keyword>
<dbReference type="InParanoid" id="B3RXH4"/>
<evidence type="ECO:0000256" key="4">
    <source>
        <dbReference type="ARBA" id="ARBA00022617"/>
    </source>
</evidence>
<dbReference type="Gene3D" id="1.10.630.10">
    <property type="entry name" value="Cytochrome P450"/>
    <property type="match status" value="1"/>
</dbReference>
<proteinExistence type="inferred from homology"/>
<dbReference type="OrthoDB" id="5959294at2759"/>
<evidence type="ECO:0000256" key="10">
    <source>
        <dbReference type="PIRSR" id="PIRSR602401-1"/>
    </source>
</evidence>
<dbReference type="KEGG" id="tad:TRIADDRAFT_13664"/>
<keyword evidence="11" id="KW-0503">Monooxygenase</keyword>
<comment type="subcellular location">
    <subcellularLocation>
        <location evidence="2">Endoplasmic reticulum membrane</location>
        <topology evidence="2">Peripheral membrane protein</topology>
    </subcellularLocation>
    <subcellularLocation>
        <location evidence="1">Microsome membrane</location>
        <topology evidence="1">Peripheral membrane protein</topology>
    </subcellularLocation>
</comment>
<keyword evidence="7 11" id="KW-0560">Oxidoreductase</keyword>
<evidence type="ECO:0000256" key="8">
    <source>
        <dbReference type="ARBA" id="ARBA00023004"/>
    </source>
</evidence>
<evidence type="ECO:0000256" key="2">
    <source>
        <dbReference type="ARBA" id="ARBA00004406"/>
    </source>
</evidence>
<dbReference type="PROSITE" id="PS00086">
    <property type="entry name" value="CYTOCHROME_P450"/>
    <property type="match status" value="1"/>
</dbReference>
<evidence type="ECO:0000313" key="13">
    <source>
        <dbReference type="Proteomes" id="UP000009022"/>
    </source>
</evidence>
<dbReference type="FunCoup" id="B3RXH4">
    <property type="interactions" value="90"/>
</dbReference>
<keyword evidence="6" id="KW-0492">Microsome</keyword>
<dbReference type="GeneID" id="6753531"/>
<dbReference type="GO" id="GO:0020037">
    <property type="term" value="F:heme binding"/>
    <property type="evidence" value="ECO:0007669"/>
    <property type="project" value="InterPro"/>
</dbReference>
<dbReference type="HOGENOM" id="CLU_001570_5_2_1"/>
<dbReference type="eggNOG" id="KOG0158">
    <property type="taxonomic scope" value="Eukaryota"/>
</dbReference>